<gene>
    <name evidence="2" type="ORF">MNBD_BACTEROID01-360</name>
</gene>
<feature type="domain" description="Calcineurin-like phosphoesterase" evidence="1">
    <location>
        <begin position="31"/>
        <end position="241"/>
    </location>
</feature>
<dbReference type="PANTHER" id="PTHR43143:SF1">
    <property type="entry name" value="SERINE_THREONINE-PROTEIN PHOSPHATASE CPPED1"/>
    <property type="match status" value="1"/>
</dbReference>
<dbReference type="PANTHER" id="PTHR43143">
    <property type="entry name" value="METALLOPHOSPHOESTERASE, CALCINEURIN SUPERFAMILY"/>
    <property type="match status" value="1"/>
</dbReference>
<dbReference type="SUPFAM" id="SSF56300">
    <property type="entry name" value="Metallo-dependent phosphatases"/>
    <property type="match status" value="1"/>
</dbReference>
<dbReference type="InterPro" id="IPR051918">
    <property type="entry name" value="STPP_CPPED1"/>
</dbReference>
<reference evidence="2" key="1">
    <citation type="submission" date="2018-06" db="EMBL/GenBank/DDBJ databases">
        <authorList>
            <person name="Zhirakovskaya E."/>
        </authorList>
    </citation>
    <scope>NUCLEOTIDE SEQUENCE</scope>
</reference>
<sequence length="301" mass="34624">MKKINLIFLALFFLVSFQSLAAEKPSKDSFSFVFMTDIHLQPERNATKGFLQAIETVNNLKPDFVLTGGDLIMDALGQTYSRSDSLYDLYETTIQQFDMPVFNTMGNHEIFGLYEESGIDPTHKEYGKKMYENRLNKRYYSFEYNNWHFIILDGISYTNDKHYFGLVDSTQVEWLKEELKAIGKEEPVVVSTHIPLLSVGNQIMHGPAEAFKESSIITNARDIINILENYNVKIVLQGHLHFLEDINYNGIHYITGGAVCAGWWKGPRFGMEEGFLLIKVKDDDFSWKYIDYGWEVGGSIQ</sequence>
<dbReference type="AlphaFoldDB" id="A0A3B0TQP4"/>
<dbReference type="InterPro" id="IPR029052">
    <property type="entry name" value="Metallo-depent_PP-like"/>
</dbReference>
<organism evidence="2">
    <name type="scientific">hydrothermal vent metagenome</name>
    <dbReference type="NCBI Taxonomy" id="652676"/>
    <lineage>
        <taxon>unclassified sequences</taxon>
        <taxon>metagenomes</taxon>
        <taxon>ecological metagenomes</taxon>
    </lineage>
</organism>
<evidence type="ECO:0000259" key="1">
    <source>
        <dbReference type="Pfam" id="PF00149"/>
    </source>
</evidence>
<name>A0A3B0TQP4_9ZZZZ</name>
<accession>A0A3B0TQP4</accession>
<proteinExistence type="predicted"/>
<protein>
    <recommendedName>
        <fullName evidence="1">Calcineurin-like phosphoesterase domain-containing protein</fullName>
    </recommendedName>
</protein>
<evidence type="ECO:0000313" key="2">
    <source>
        <dbReference type="EMBL" id="VAW20951.1"/>
    </source>
</evidence>
<dbReference type="Gene3D" id="3.60.21.10">
    <property type="match status" value="1"/>
</dbReference>
<dbReference type="GO" id="GO:0016787">
    <property type="term" value="F:hydrolase activity"/>
    <property type="evidence" value="ECO:0007669"/>
    <property type="project" value="InterPro"/>
</dbReference>
<dbReference type="EMBL" id="UOEP01000132">
    <property type="protein sequence ID" value="VAW20951.1"/>
    <property type="molecule type" value="Genomic_DNA"/>
</dbReference>
<dbReference type="Pfam" id="PF00149">
    <property type="entry name" value="Metallophos"/>
    <property type="match status" value="1"/>
</dbReference>
<dbReference type="InterPro" id="IPR004843">
    <property type="entry name" value="Calcineurin-like_PHP"/>
</dbReference>